<dbReference type="InterPro" id="IPR029063">
    <property type="entry name" value="SAM-dependent_MTases_sf"/>
</dbReference>
<dbReference type="RefSeq" id="WP_195899611.1">
    <property type="nucleotide sequence ID" value="NZ_JADOGI010000131.1"/>
</dbReference>
<feature type="domain" description="Methyltransferase type 12" evidence="1">
    <location>
        <begin position="2"/>
        <end position="87"/>
    </location>
</feature>
<evidence type="ECO:0000259" key="1">
    <source>
        <dbReference type="Pfam" id="PF08242"/>
    </source>
</evidence>
<gene>
    <name evidence="2" type="ORF">ITP53_34275</name>
</gene>
<protein>
    <submittedName>
        <fullName evidence="2">Class I SAM-dependent methyltransferase</fullName>
    </submittedName>
</protein>
<dbReference type="GO" id="GO:0008168">
    <property type="term" value="F:methyltransferase activity"/>
    <property type="evidence" value="ECO:0007669"/>
    <property type="project" value="UniProtKB-KW"/>
</dbReference>
<dbReference type="GO" id="GO:0032259">
    <property type="term" value="P:methylation"/>
    <property type="evidence" value="ECO:0007669"/>
    <property type="project" value="UniProtKB-KW"/>
</dbReference>
<keyword evidence="2" id="KW-0808">Transferase</keyword>
<dbReference type="CDD" id="cd02440">
    <property type="entry name" value="AdoMet_MTases"/>
    <property type="match status" value="1"/>
</dbReference>
<evidence type="ECO:0000313" key="2">
    <source>
        <dbReference type="EMBL" id="MBF8190692.1"/>
    </source>
</evidence>
<dbReference type="InterPro" id="IPR013217">
    <property type="entry name" value="Methyltransf_12"/>
</dbReference>
<comment type="caution">
    <text evidence="2">The sequence shown here is derived from an EMBL/GenBank/DDBJ whole genome shotgun (WGS) entry which is preliminary data.</text>
</comment>
<dbReference type="AlphaFoldDB" id="A0A931ACZ0"/>
<dbReference type="Pfam" id="PF08242">
    <property type="entry name" value="Methyltransf_12"/>
    <property type="match status" value="1"/>
</dbReference>
<evidence type="ECO:0000313" key="3">
    <source>
        <dbReference type="Proteomes" id="UP000605361"/>
    </source>
</evidence>
<dbReference type="EMBL" id="JADOGI010000131">
    <property type="protein sequence ID" value="MBF8190692.1"/>
    <property type="molecule type" value="Genomic_DNA"/>
</dbReference>
<dbReference type="Gene3D" id="3.40.50.150">
    <property type="entry name" value="Vaccinia Virus protein VP39"/>
    <property type="match status" value="1"/>
</dbReference>
<name>A0A931ACZ0_9ACTN</name>
<dbReference type="SUPFAM" id="SSF53335">
    <property type="entry name" value="S-adenosyl-L-methionine-dependent methyltransferases"/>
    <property type="match status" value="1"/>
</dbReference>
<accession>A0A931ACZ0</accession>
<organism evidence="2 3">
    <name type="scientific">Nonomuraea cypriaca</name>
    <dbReference type="NCBI Taxonomy" id="1187855"/>
    <lineage>
        <taxon>Bacteria</taxon>
        <taxon>Bacillati</taxon>
        <taxon>Actinomycetota</taxon>
        <taxon>Actinomycetes</taxon>
        <taxon>Streptosporangiales</taxon>
        <taxon>Streptosporangiaceae</taxon>
        <taxon>Nonomuraea</taxon>
    </lineage>
</organism>
<sequence length="318" mass="35233">MGAGAGSISHWLGRYVGPTGHVVSVDLSTDHLLERPGVEVHRHDINDGLPTDGPFDLIHARLLLLHLPRRRQILRSLVDALAPGGWLVLGEFTGRENRVLWATTEDDRKLFERVQRIAHTVVGTARGVSLEWARMADSGLVHIHSQERSRTTTGGTTGRMLHRNLALQAKPLLLAAGLTEIELKRYCDLMQDPHFRAWFFQTSVSLCSRMSGICWAPHRTMPWDANCPNAPLTTWLFAVRRIGIVSRSSETYARFMRGPHKLCSHPGCREWATYVGDITCRLQQIGRPGLYCLEPGAGGDGGGGDHVLQDSRTAECGT</sequence>
<dbReference type="Proteomes" id="UP000605361">
    <property type="component" value="Unassembled WGS sequence"/>
</dbReference>
<reference evidence="2" key="1">
    <citation type="submission" date="2020-11" db="EMBL/GenBank/DDBJ databases">
        <title>Whole-genome analyses of Nonomuraea sp. K274.</title>
        <authorList>
            <person name="Veyisoglu A."/>
        </authorList>
    </citation>
    <scope>NUCLEOTIDE SEQUENCE</scope>
    <source>
        <strain evidence="2">K274</strain>
    </source>
</reference>
<keyword evidence="3" id="KW-1185">Reference proteome</keyword>
<keyword evidence="2" id="KW-0489">Methyltransferase</keyword>
<proteinExistence type="predicted"/>